<evidence type="ECO:0000256" key="1">
    <source>
        <dbReference type="SAM" id="Phobius"/>
    </source>
</evidence>
<feature type="transmembrane region" description="Helical" evidence="1">
    <location>
        <begin position="47"/>
        <end position="69"/>
    </location>
</feature>
<keyword evidence="1" id="KW-1133">Transmembrane helix</keyword>
<comment type="caution">
    <text evidence="2">The sequence shown here is derived from an EMBL/GenBank/DDBJ whole genome shotgun (WGS) entry which is preliminary data.</text>
</comment>
<dbReference type="Proteomes" id="UP000734823">
    <property type="component" value="Unassembled WGS sequence"/>
</dbReference>
<feature type="transmembrane region" description="Helical" evidence="1">
    <location>
        <begin position="19"/>
        <end position="41"/>
    </location>
</feature>
<evidence type="ECO:0000313" key="3">
    <source>
        <dbReference type="Proteomes" id="UP000734823"/>
    </source>
</evidence>
<organism evidence="2 3">
    <name type="scientific">Actinokineospora xionganensis</name>
    <dbReference type="NCBI Taxonomy" id="2684470"/>
    <lineage>
        <taxon>Bacteria</taxon>
        <taxon>Bacillati</taxon>
        <taxon>Actinomycetota</taxon>
        <taxon>Actinomycetes</taxon>
        <taxon>Pseudonocardiales</taxon>
        <taxon>Pseudonocardiaceae</taxon>
        <taxon>Actinokineospora</taxon>
    </lineage>
</organism>
<protein>
    <submittedName>
        <fullName evidence="2">Uncharacterized protein</fullName>
    </submittedName>
</protein>
<evidence type="ECO:0000313" key="2">
    <source>
        <dbReference type="EMBL" id="MBC6448988.1"/>
    </source>
</evidence>
<proteinExistence type="predicted"/>
<keyword evidence="1" id="KW-0472">Membrane</keyword>
<sequence>MATFDGVTGLLIPARQARVAAGIILIIFGLGLGGLAALLIIRGGVGPTVGAVVLGILGVLLLAAGFFALKRKQRMVGILLTPDHIALTWVHPVVRLPWQDLTEVRPLSLRIGRSRTGPTQNYLGLISAVAADTRMRKVAAKFGRDVACAVPMRSMDLDQLVVLHTLQFYLDNPDARAELSGEDAVRRVREGRF</sequence>
<reference evidence="2 3" key="1">
    <citation type="submission" date="2020-06" db="EMBL/GenBank/DDBJ databases">
        <title>Actinokineospora xiongansis sp. nov., isolated from soil of Baiyangdian.</title>
        <authorList>
            <person name="Zhang X."/>
        </authorList>
    </citation>
    <scope>NUCLEOTIDE SEQUENCE [LARGE SCALE GENOMIC DNA]</scope>
    <source>
        <strain evidence="2 3">HBU206404</strain>
    </source>
</reference>
<dbReference type="RefSeq" id="WP_187221456.1">
    <property type="nucleotide sequence ID" value="NZ_JABVED010000009.1"/>
</dbReference>
<keyword evidence="3" id="KW-1185">Reference proteome</keyword>
<dbReference type="EMBL" id="JABVED010000009">
    <property type="protein sequence ID" value="MBC6448988.1"/>
    <property type="molecule type" value="Genomic_DNA"/>
</dbReference>
<name>A0ABR7L901_9PSEU</name>
<keyword evidence="1" id="KW-0812">Transmembrane</keyword>
<accession>A0ABR7L901</accession>
<gene>
    <name evidence="2" type="ORF">GPZ80_17615</name>
</gene>